<evidence type="ECO:0000313" key="3">
    <source>
        <dbReference type="EMBL" id="EQB19491.1"/>
    </source>
</evidence>
<name>T0HSZ8_9SPHN</name>
<dbReference type="PATRIC" id="fig|1096930.3.peg.273"/>
<evidence type="ECO:0008006" key="5">
    <source>
        <dbReference type="Google" id="ProtNLM"/>
    </source>
</evidence>
<dbReference type="EMBL" id="ATHL01000012">
    <property type="protein sequence ID" value="EQB19491.1"/>
    <property type="molecule type" value="Genomic_DNA"/>
</dbReference>
<dbReference type="Proteomes" id="UP000015527">
    <property type="component" value="Unassembled WGS sequence"/>
</dbReference>
<reference evidence="3 4" key="1">
    <citation type="journal article" date="2013" name="Genome Announc.">
        <title>Genome Sequence of Novosphingobium lindaniclasticum LE124T, Isolated from a Hexachlorocyclohexane Dumpsite.</title>
        <authorList>
            <person name="Saxena A."/>
            <person name="Nayyar N."/>
            <person name="Sangwan N."/>
            <person name="Kumari R."/>
            <person name="Khurana J.P."/>
            <person name="Lal R."/>
        </authorList>
    </citation>
    <scope>NUCLEOTIDE SEQUENCE [LARGE SCALE GENOMIC DNA]</scope>
    <source>
        <strain evidence="3 4">LE124</strain>
    </source>
</reference>
<protein>
    <recommendedName>
        <fullName evidence="5">Homogentisate 1,2-dioxygenase</fullName>
    </recommendedName>
</protein>
<dbReference type="AlphaFoldDB" id="T0HSZ8"/>
<feature type="compositionally biased region" description="Low complexity" evidence="1">
    <location>
        <begin position="36"/>
        <end position="49"/>
    </location>
</feature>
<feature type="region of interest" description="Disordered" evidence="1">
    <location>
        <begin position="36"/>
        <end position="89"/>
    </location>
</feature>
<comment type="caution">
    <text evidence="3">The sequence shown here is derived from an EMBL/GenBank/DDBJ whole genome shotgun (WGS) entry which is preliminary data.</text>
</comment>
<sequence>MNYGYARKTCMMIRRFLPCGAASILAAMAPVGLAEAAPGQPASGQAGAPKVSPERFPMMSPVGAPAPQPDAKSSAAPQPMPSPMSCPSDPVDLPPELAAWTKREPLLAARDTRSLSGARIEIGKAVAGGLRPTGEIRYATKPEKPGGSTSFGGLYTFRVAQAARYRVALGAAAWIDVVKAGARQTGGTVMASTGHGHGPDCSGVRKMVDFSLQPGTYLLQISGNAAARLPLLVARLP</sequence>
<proteinExistence type="predicted"/>
<dbReference type="RefSeq" id="WP_021232270.1">
    <property type="nucleotide sequence ID" value="NZ_ATHL01000012.1"/>
</dbReference>
<organism evidence="3 4">
    <name type="scientific">Novosphingobium lindaniclasticum LE124</name>
    <dbReference type="NCBI Taxonomy" id="1096930"/>
    <lineage>
        <taxon>Bacteria</taxon>
        <taxon>Pseudomonadati</taxon>
        <taxon>Pseudomonadota</taxon>
        <taxon>Alphaproteobacteria</taxon>
        <taxon>Sphingomonadales</taxon>
        <taxon>Sphingomonadaceae</taxon>
        <taxon>Novosphingobium</taxon>
    </lineage>
</organism>
<dbReference type="eggNOG" id="ENOG50341DY">
    <property type="taxonomic scope" value="Bacteria"/>
</dbReference>
<keyword evidence="2" id="KW-0732">Signal</keyword>
<keyword evidence="4" id="KW-1185">Reference proteome</keyword>
<accession>T0HSZ8</accession>
<evidence type="ECO:0000256" key="1">
    <source>
        <dbReference type="SAM" id="MobiDB-lite"/>
    </source>
</evidence>
<evidence type="ECO:0000256" key="2">
    <source>
        <dbReference type="SAM" id="SignalP"/>
    </source>
</evidence>
<gene>
    <name evidence="3" type="ORF">L284_01395</name>
</gene>
<feature type="chain" id="PRO_5004564696" description="Homogentisate 1,2-dioxygenase" evidence="2">
    <location>
        <begin position="37"/>
        <end position="237"/>
    </location>
</feature>
<feature type="signal peptide" evidence="2">
    <location>
        <begin position="1"/>
        <end position="36"/>
    </location>
</feature>
<evidence type="ECO:0000313" key="4">
    <source>
        <dbReference type="Proteomes" id="UP000015527"/>
    </source>
</evidence>